<feature type="non-terminal residue" evidence="10">
    <location>
        <position position="221"/>
    </location>
</feature>
<dbReference type="OMA" id="SEQMNAH"/>
<dbReference type="SMART" id="SM00220">
    <property type="entry name" value="S_TKc"/>
    <property type="match status" value="1"/>
</dbReference>
<keyword evidence="11" id="KW-1185">Reference proteome</keyword>
<dbReference type="PANTHER" id="PTHR44899">
    <property type="entry name" value="CAMK FAMILY PROTEIN KINASE"/>
    <property type="match status" value="1"/>
</dbReference>
<dbReference type="PIRSF" id="PIRSF000654">
    <property type="entry name" value="Integrin-linked_kinase"/>
    <property type="match status" value="1"/>
</dbReference>
<dbReference type="InterPro" id="IPR011009">
    <property type="entry name" value="Kinase-like_dom_sf"/>
</dbReference>
<keyword evidence="2" id="KW-0723">Serine/threonine-protein kinase</keyword>
<dbReference type="OrthoDB" id="248923at2759"/>
<evidence type="ECO:0000256" key="1">
    <source>
        <dbReference type="ARBA" id="ARBA00012513"/>
    </source>
</evidence>
<dbReference type="RefSeq" id="XP_005846235.1">
    <property type="nucleotide sequence ID" value="XM_005846173.1"/>
</dbReference>
<comment type="catalytic activity">
    <reaction evidence="8">
        <text>L-seryl-[protein] + ATP = O-phospho-L-seryl-[protein] + ADP + H(+)</text>
        <dbReference type="Rhea" id="RHEA:17989"/>
        <dbReference type="Rhea" id="RHEA-COMP:9863"/>
        <dbReference type="Rhea" id="RHEA-COMP:11604"/>
        <dbReference type="ChEBI" id="CHEBI:15378"/>
        <dbReference type="ChEBI" id="CHEBI:29999"/>
        <dbReference type="ChEBI" id="CHEBI:30616"/>
        <dbReference type="ChEBI" id="CHEBI:83421"/>
        <dbReference type="ChEBI" id="CHEBI:456216"/>
        <dbReference type="EC" id="2.7.11.1"/>
    </reaction>
</comment>
<keyword evidence="3" id="KW-0808">Transferase</keyword>
<dbReference type="KEGG" id="cvr:CHLNCDRAFT_11223"/>
<evidence type="ECO:0000313" key="11">
    <source>
        <dbReference type="Proteomes" id="UP000008141"/>
    </source>
</evidence>
<accession>E1ZIC6</accession>
<dbReference type="Pfam" id="PF00069">
    <property type="entry name" value="Pkinase"/>
    <property type="match status" value="1"/>
</dbReference>
<evidence type="ECO:0000313" key="10">
    <source>
        <dbReference type="EMBL" id="EFN54133.1"/>
    </source>
</evidence>
<sequence length="221" mass="24677">RRQLLNEAAVLAMLEHPAIVRFKEAFVTSDQQNVCVVMELLEGGTLARFIRHQAAKKSHLPEAAIWRFLLQLATAVRHLHANRVCHRDLKPCNTLFSANGTLKLADFGLSKLMRQKMTSTIVGTPLYAAPEVYNKQPYGFPADIWALGCIAHELATLAPTFESSSSRELRFKVLQGTVPPIPEQYSQDLRDVVAAMLHLDPIQRVTADQLLEMPAVASRLQ</sequence>
<evidence type="ECO:0000256" key="4">
    <source>
        <dbReference type="ARBA" id="ARBA00022741"/>
    </source>
</evidence>
<dbReference type="GeneID" id="17353566"/>
<dbReference type="PROSITE" id="PS50011">
    <property type="entry name" value="PROTEIN_KINASE_DOM"/>
    <property type="match status" value="1"/>
</dbReference>
<organism evidence="11">
    <name type="scientific">Chlorella variabilis</name>
    <name type="common">Green alga</name>
    <dbReference type="NCBI Taxonomy" id="554065"/>
    <lineage>
        <taxon>Eukaryota</taxon>
        <taxon>Viridiplantae</taxon>
        <taxon>Chlorophyta</taxon>
        <taxon>core chlorophytes</taxon>
        <taxon>Trebouxiophyceae</taxon>
        <taxon>Chlorellales</taxon>
        <taxon>Chlorellaceae</taxon>
        <taxon>Chlorella clade</taxon>
        <taxon>Chlorella</taxon>
    </lineage>
</organism>
<dbReference type="InterPro" id="IPR008271">
    <property type="entry name" value="Ser/Thr_kinase_AS"/>
</dbReference>
<dbReference type="PANTHER" id="PTHR44899:SF6">
    <property type="entry name" value="SERINE_THREONINE PROTEIN KINASE"/>
    <property type="match status" value="1"/>
</dbReference>
<dbReference type="EC" id="2.7.11.1" evidence="1"/>
<comment type="catalytic activity">
    <reaction evidence="7">
        <text>L-threonyl-[protein] + ATP = O-phospho-L-threonyl-[protein] + ADP + H(+)</text>
        <dbReference type="Rhea" id="RHEA:46608"/>
        <dbReference type="Rhea" id="RHEA-COMP:11060"/>
        <dbReference type="Rhea" id="RHEA-COMP:11605"/>
        <dbReference type="ChEBI" id="CHEBI:15378"/>
        <dbReference type="ChEBI" id="CHEBI:30013"/>
        <dbReference type="ChEBI" id="CHEBI:30616"/>
        <dbReference type="ChEBI" id="CHEBI:61977"/>
        <dbReference type="ChEBI" id="CHEBI:456216"/>
        <dbReference type="EC" id="2.7.11.1"/>
    </reaction>
</comment>
<evidence type="ECO:0000256" key="3">
    <source>
        <dbReference type="ARBA" id="ARBA00022679"/>
    </source>
</evidence>
<dbReference type="PROSITE" id="PS00108">
    <property type="entry name" value="PROTEIN_KINASE_ST"/>
    <property type="match status" value="1"/>
</dbReference>
<keyword evidence="4" id="KW-0547">Nucleotide-binding</keyword>
<dbReference type="GO" id="GO:0005524">
    <property type="term" value="F:ATP binding"/>
    <property type="evidence" value="ECO:0007669"/>
    <property type="project" value="UniProtKB-KW"/>
</dbReference>
<dbReference type="SUPFAM" id="SSF56112">
    <property type="entry name" value="Protein kinase-like (PK-like)"/>
    <property type="match status" value="1"/>
</dbReference>
<dbReference type="GO" id="GO:0004674">
    <property type="term" value="F:protein serine/threonine kinase activity"/>
    <property type="evidence" value="ECO:0007669"/>
    <property type="project" value="UniProtKB-KW"/>
</dbReference>
<proteinExistence type="predicted"/>
<evidence type="ECO:0000256" key="8">
    <source>
        <dbReference type="ARBA" id="ARBA00048679"/>
    </source>
</evidence>
<feature type="non-terminal residue" evidence="10">
    <location>
        <position position="1"/>
    </location>
</feature>
<evidence type="ECO:0000256" key="2">
    <source>
        <dbReference type="ARBA" id="ARBA00022527"/>
    </source>
</evidence>
<keyword evidence="5" id="KW-0418">Kinase</keyword>
<dbReference type="eggNOG" id="KOG0589">
    <property type="taxonomic scope" value="Eukaryota"/>
</dbReference>
<evidence type="ECO:0000256" key="7">
    <source>
        <dbReference type="ARBA" id="ARBA00047899"/>
    </source>
</evidence>
<evidence type="ECO:0000256" key="5">
    <source>
        <dbReference type="ARBA" id="ARBA00022777"/>
    </source>
</evidence>
<keyword evidence="6" id="KW-0067">ATP-binding</keyword>
<evidence type="ECO:0000259" key="9">
    <source>
        <dbReference type="PROSITE" id="PS50011"/>
    </source>
</evidence>
<gene>
    <name evidence="10" type="ORF">CHLNCDRAFT_11223</name>
</gene>
<dbReference type="Proteomes" id="UP000008141">
    <property type="component" value="Unassembled WGS sequence"/>
</dbReference>
<dbReference type="InterPro" id="IPR000719">
    <property type="entry name" value="Prot_kinase_dom"/>
</dbReference>
<dbReference type="Gene3D" id="1.10.510.10">
    <property type="entry name" value="Transferase(Phosphotransferase) domain 1"/>
    <property type="match status" value="1"/>
</dbReference>
<dbReference type="EMBL" id="GL433848">
    <property type="protein sequence ID" value="EFN54133.1"/>
    <property type="molecule type" value="Genomic_DNA"/>
</dbReference>
<dbReference type="InterPro" id="IPR051131">
    <property type="entry name" value="NEK_Ser/Thr_kinase_NIMA"/>
</dbReference>
<protein>
    <recommendedName>
        <fullName evidence="1">non-specific serine/threonine protein kinase</fullName>
        <ecNumber evidence="1">2.7.11.1</ecNumber>
    </recommendedName>
</protein>
<dbReference type="InParanoid" id="E1ZIC6"/>
<dbReference type="STRING" id="554065.E1ZIC6"/>
<feature type="domain" description="Protein kinase" evidence="9">
    <location>
        <begin position="1"/>
        <end position="216"/>
    </location>
</feature>
<name>E1ZIC6_CHLVA</name>
<dbReference type="AlphaFoldDB" id="E1ZIC6"/>
<reference evidence="10 11" key="1">
    <citation type="journal article" date="2010" name="Plant Cell">
        <title>The Chlorella variabilis NC64A genome reveals adaptation to photosymbiosis, coevolution with viruses, and cryptic sex.</title>
        <authorList>
            <person name="Blanc G."/>
            <person name="Duncan G."/>
            <person name="Agarkova I."/>
            <person name="Borodovsky M."/>
            <person name="Gurnon J."/>
            <person name="Kuo A."/>
            <person name="Lindquist E."/>
            <person name="Lucas S."/>
            <person name="Pangilinan J."/>
            <person name="Polle J."/>
            <person name="Salamov A."/>
            <person name="Terry A."/>
            <person name="Yamada T."/>
            <person name="Dunigan D.D."/>
            <person name="Grigoriev I.V."/>
            <person name="Claverie J.M."/>
            <person name="Van Etten J.L."/>
        </authorList>
    </citation>
    <scope>NUCLEOTIDE SEQUENCE [LARGE SCALE GENOMIC DNA]</scope>
    <source>
        <strain evidence="10 11">NC64A</strain>
    </source>
</reference>
<evidence type="ECO:0000256" key="6">
    <source>
        <dbReference type="ARBA" id="ARBA00022840"/>
    </source>
</evidence>